<protein>
    <submittedName>
        <fullName evidence="1">OsmC family peroxiredoxin</fullName>
    </submittedName>
</protein>
<dbReference type="NCBIfam" id="TIGR03562">
    <property type="entry name" value="osmo_induc_OsmC"/>
    <property type="match status" value="1"/>
</dbReference>
<dbReference type="InterPro" id="IPR003718">
    <property type="entry name" value="OsmC/Ohr_fam"/>
</dbReference>
<dbReference type="Gene3D" id="3.30.300.20">
    <property type="match status" value="1"/>
</dbReference>
<dbReference type="KEGG" id="cben:EG339_01635"/>
<gene>
    <name evidence="1" type="ORF">EG339_01635</name>
</gene>
<dbReference type="InterPro" id="IPR019904">
    <property type="entry name" value="Peroxiredoxin_OsmC"/>
</dbReference>
<dbReference type="EMBL" id="CP033932">
    <property type="protein sequence ID" value="AZB23417.1"/>
    <property type="molecule type" value="Genomic_DNA"/>
</dbReference>
<evidence type="ECO:0000313" key="1">
    <source>
        <dbReference type="EMBL" id="AZB23417.1"/>
    </source>
</evidence>
<dbReference type="InterPro" id="IPR015946">
    <property type="entry name" value="KH_dom-like_a/b"/>
</dbReference>
<accession>A0A3G6T6H5</accession>
<dbReference type="RefSeq" id="WP_123868567.1">
    <property type="nucleotide sequence ID" value="NZ_CP033932.1"/>
</dbReference>
<dbReference type="PANTHER" id="PTHR42830:SF2">
    <property type="entry name" value="OSMC_OHR FAMILY PROTEIN"/>
    <property type="match status" value="1"/>
</dbReference>
<dbReference type="InterPro" id="IPR052707">
    <property type="entry name" value="OsmC_Ohr_Peroxiredoxin"/>
</dbReference>
<dbReference type="AlphaFoldDB" id="A0A3G6T6H5"/>
<name>A0A3G6T6H5_9FLAO</name>
<sequence>METRIKAVWQGSFKEGKGQFNVTDSAINNTTFKPSFAKGNESFTNPEQLLASAHAACYTMTLSYILSENGFSADNQIETTVSLALNNNVITKSILTLQAKIADITEEQFQNFALKAKEICPVGNALNVEISLEATLVS</sequence>
<dbReference type="GO" id="GO:0006979">
    <property type="term" value="P:response to oxidative stress"/>
    <property type="evidence" value="ECO:0007669"/>
    <property type="project" value="InterPro"/>
</dbReference>
<dbReference type="Proteomes" id="UP000271193">
    <property type="component" value="Chromosome"/>
</dbReference>
<dbReference type="GeneID" id="99063503"/>
<dbReference type="InterPro" id="IPR036102">
    <property type="entry name" value="OsmC/Ohrsf"/>
</dbReference>
<dbReference type="GO" id="GO:0004601">
    <property type="term" value="F:peroxidase activity"/>
    <property type="evidence" value="ECO:0007669"/>
    <property type="project" value="InterPro"/>
</dbReference>
<dbReference type="SUPFAM" id="SSF82784">
    <property type="entry name" value="OsmC-like"/>
    <property type="match status" value="1"/>
</dbReference>
<evidence type="ECO:0000313" key="2">
    <source>
        <dbReference type="Proteomes" id="UP000271193"/>
    </source>
</evidence>
<dbReference type="PANTHER" id="PTHR42830">
    <property type="entry name" value="OSMOTICALLY INDUCIBLE FAMILY PROTEIN"/>
    <property type="match status" value="1"/>
</dbReference>
<dbReference type="Pfam" id="PF02566">
    <property type="entry name" value="OsmC"/>
    <property type="match status" value="1"/>
</dbReference>
<reference evidence="2" key="1">
    <citation type="submission" date="2018-11" db="EMBL/GenBank/DDBJ databases">
        <title>Proposal to divide the Flavobacteriaceae and reorganize its genera based on Amino Acid Identity values calculated from whole genome sequences.</title>
        <authorList>
            <person name="Nicholson A.C."/>
            <person name="Gulvik C.A."/>
            <person name="Whitney A.M."/>
            <person name="Humrighouse B.W."/>
            <person name="Bell M."/>
            <person name="Holmes B."/>
            <person name="Steigerwalt A.G."/>
            <person name="Villarma A."/>
            <person name="Sheth M."/>
            <person name="Batra D."/>
            <person name="Pryor J."/>
            <person name="Bernardet J.-F."/>
            <person name="Hugo C."/>
            <person name="Kampfer P."/>
            <person name="Newman J."/>
            <person name="McQuiston J.R."/>
        </authorList>
    </citation>
    <scope>NUCLEOTIDE SEQUENCE [LARGE SCALE GENOMIC DNA]</scope>
    <source>
        <strain evidence="2">G0229</strain>
    </source>
</reference>
<keyword evidence="2" id="KW-1185">Reference proteome</keyword>
<organism evidence="1 2">
    <name type="scientific">Chryseobacterium bernardetii</name>
    <dbReference type="NCBI Taxonomy" id="1241978"/>
    <lineage>
        <taxon>Bacteria</taxon>
        <taxon>Pseudomonadati</taxon>
        <taxon>Bacteroidota</taxon>
        <taxon>Flavobacteriia</taxon>
        <taxon>Flavobacteriales</taxon>
        <taxon>Weeksellaceae</taxon>
        <taxon>Chryseobacterium group</taxon>
        <taxon>Chryseobacterium</taxon>
    </lineage>
</organism>
<proteinExistence type="predicted"/>